<name>A0A0M0BY27_9ARCH</name>
<evidence type="ECO:0000256" key="1">
    <source>
        <dbReference type="SAM" id="MobiDB-lite"/>
    </source>
</evidence>
<accession>A0A0M0BY27</accession>
<dbReference type="Proteomes" id="UP000037237">
    <property type="component" value="Unassembled WGS sequence"/>
</dbReference>
<proteinExistence type="predicted"/>
<reference evidence="2 3" key="1">
    <citation type="submission" date="2015-06" db="EMBL/GenBank/DDBJ databases">
        <title>New insights into the roles of widespread benthic archaea in carbon and nitrogen cycling.</title>
        <authorList>
            <person name="Lazar C.S."/>
            <person name="Baker B.J."/>
            <person name="Seitz K.W."/>
            <person name="Hyde A.S."/>
            <person name="Dick G.J."/>
            <person name="Hinrichs K.-U."/>
            <person name="Teske A.P."/>
        </authorList>
    </citation>
    <scope>NUCLEOTIDE SEQUENCE [LARGE SCALE GENOMIC DNA]</scope>
    <source>
        <strain evidence="2">SG8-32-1</strain>
    </source>
</reference>
<protein>
    <submittedName>
        <fullName evidence="2">Uncharacterized protein</fullName>
    </submittedName>
</protein>
<evidence type="ECO:0000313" key="2">
    <source>
        <dbReference type="EMBL" id="KON33051.1"/>
    </source>
</evidence>
<gene>
    <name evidence="2" type="ORF">AC477_02095</name>
</gene>
<feature type="region of interest" description="Disordered" evidence="1">
    <location>
        <begin position="117"/>
        <end position="154"/>
    </location>
</feature>
<evidence type="ECO:0000313" key="3">
    <source>
        <dbReference type="Proteomes" id="UP000037237"/>
    </source>
</evidence>
<dbReference type="AlphaFoldDB" id="A0A0M0BY27"/>
<sequence length="211" mass="23731">MLEESLIANCPNPKCQRQFKKSILLTINSVTPPKQYNACPYCFANLETESVIGQTATPEKIIEQKADPETILNEDEVIETEEYVESVEDHSESKVLNQEKDSGSSFFKKVKALLPGSNGNKKNKTQKTEEPEDEPEIVTKKEDTLEDELEVELPIKKEEPELLLSARKEESSSVCPATFGYLANRPKDESIPQVCFVCPKMVDCMLSPRDS</sequence>
<organism evidence="2 3">
    <name type="scientific">miscellaneous Crenarchaeota group-1 archaeon SG8-32-1</name>
    <dbReference type="NCBI Taxonomy" id="1685124"/>
    <lineage>
        <taxon>Archaea</taxon>
        <taxon>Candidatus Bathyarchaeota</taxon>
        <taxon>MCG-1</taxon>
    </lineage>
</organism>
<dbReference type="EMBL" id="LFWU01000043">
    <property type="protein sequence ID" value="KON33051.1"/>
    <property type="molecule type" value="Genomic_DNA"/>
</dbReference>
<comment type="caution">
    <text evidence="2">The sequence shown here is derived from an EMBL/GenBank/DDBJ whole genome shotgun (WGS) entry which is preliminary data.</text>
</comment>